<gene>
    <name evidence="2" type="ORF">K402DRAFT_422668</name>
</gene>
<dbReference type="EMBL" id="ML977166">
    <property type="protein sequence ID" value="KAF1984760.1"/>
    <property type="molecule type" value="Genomic_DNA"/>
</dbReference>
<protein>
    <submittedName>
        <fullName evidence="2">JmjC domain protein</fullName>
    </submittedName>
</protein>
<feature type="domain" description="JmjC" evidence="1">
    <location>
        <begin position="150"/>
        <end position="306"/>
    </location>
</feature>
<dbReference type="PROSITE" id="PS51184">
    <property type="entry name" value="JMJC"/>
    <property type="match status" value="1"/>
</dbReference>
<evidence type="ECO:0000259" key="1">
    <source>
        <dbReference type="PROSITE" id="PS51184"/>
    </source>
</evidence>
<dbReference type="Proteomes" id="UP000800041">
    <property type="component" value="Unassembled WGS sequence"/>
</dbReference>
<proteinExistence type="predicted"/>
<dbReference type="InterPro" id="IPR041667">
    <property type="entry name" value="Cupin_8"/>
</dbReference>
<organism evidence="2 3">
    <name type="scientific">Aulographum hederae CBS 113979</name>
    <dbReference type="NCBI Taxonomy" id="1176131"/>
    <lineage>
        <taxon>Eukaryota</taxon>
        <taxon>Fungi</taxon>
        <taxon>Dikarya</taxon>
        <taxon>Ascomycota</taxon>
        <taxon>Pezizomycotina</taxon>
        <taxon>Dothideomycetes</taxon>
        <taxon>Pleosporomycetidae</taxon>
        <taxon>Aulographales</taxon>
        <taxon>Aulographaceae</taxon>
    </lineage>
</organism>
<reference evidence="2" key="1">
    <citation type="journal article" date="2020" name="Stud. Mycol.">
        <title>101 Dothideomycetes genomes: a test case for predicting lifestyles and emergence of pathogens.</title>
        <authorList>
            <person name="Haridas S."/>
            <person name="Albert R."/>
            <person name="Binder M."/>
            <person name="Bloem J."/>
            <person name="Labutti K."/>
            <person name="Salamov A."/>
            <person name="Andreopoulos B."/>
            <person name="Baker S."/>
            <person name="Barry K."/>
            <person name="Bills G."/>
            <person name="Bluhm B."/>
            <person name="Cannon C."/>
            <person name="Castanera R."/>
            <person name="Culley D."/>
            <person name="Daum C."/>
            <person name="Ezra D."/>
            <person name="Gonzalez J."/>
            <person name="Henrissat B."/>
            <person name="Kuo A."/>
            <person name="Liang C."/>
            <person name="Lipzen A."/>
            <person name="Lutzoni F."/>
            <person name="Magnuson J."/>
            <person name="Mondo S."/>
            <person name="Nolan M."/>
            <person name="Ohm R."/>
            <person name="Pangilinan J."/>
            <person name="Park H.-J."/>
            <person name="Ramirez L."/>
            <person name="Alfaro M."/>
            <person name="Sun H."/>
            <person name="Tritt A."/>
            <person name="Yoshinaga Y."/>
            <person name="Zwiers L.-H."/>
            <person name="Turgeon B."/>
            <person name="Goodwin S."/>
            <person name="Spatafora J."/>
            <person name="Crous P."/>
            <person name="Grigoriev I."/>
        </authorList>
    </citation>
    <scope>NUCLEOTIDE SEQUENCE</scope>
    <source>
        <strain evidence="2">CBS 113979</strain>
    </source>
</reference>
<dbReference type="AlphaFoldDB" id="A0A6G1GVG0"/>
<sequence>MRLGTNCVFLAVRASVRRPQCHRFKSSFSQIPILEQLSIPDFQKSYFNAGLPVLLPRSYFNDRLPAIQTWFTKPSEEGQIQRLKTDYLSQYGDMFVPMEITTPTATEPDPIGKNPPVTRDVKFERLNVPFELFLVWALSASPKDPNAASVYIAQHSIEALPPALRDELPTPEVVGKAGRGDIYDSSIWMGVGETYTPLHRDPNPNLFVQLAGRKKIRLVREEDGARLYEAARSSGSATMRGEEMMAGRERQVLEEIVWGDGGEVGDFEGVEAELGPGDGLFIPKAWWHSVKGVGEGVTASVNWWFR</sequence>
<dbReference type="PANTHER" id="PTHR12461">
    <property type="entry name" value="HYPOXIA-INDUCIBLE FACTOR 1 ALPHA INHIBITOR-RELATED"/>
    <property type="match status" value="1"/>
</dbReference>
<dbReference type="OrthoDB" id="263283at2759"/>
<dbReference type="Pfam" id="PF13621">
    <property type="entry name" value="Cupin_8"/>
    <property type="match status" value="1"/>
</dbReference>
<dbReference type="PANTHER" id="PTHR12461:SF105">
    <property type="entry name" value="HYPOXIA-INDUCIBLE FACTOR 1-ALPHA INHIBITOR"/>
    <property type="match status" value="1"/>
</dbReference>
<evidence type="ECO:0000313" key="3">
    <source>
        <dbReference type="Proteomes" id="UP000800041"/>
    </source>
</evidence>
<evidence type="ECO:0000313" key="2">
    <source>
        <dbReference type="EMBL" id="KAF1984760.1"/>
    </source>
</evidence>
<dbReference type="Gene3D" id="2.60.120.650">
    <property type="entry name" value="Cupin"/>
    <property type="match status" value="1"/>
</dbReference>
<accession>A0A6G1GVG0</accession>
<keyword evidence="3" id="KW-1185">Reference proteome</keyword>
<name>A0A6G1GVG0_9PEZI</name>
<dbReference type="InterPro" id="IPR003347">
    <property type="entry name" value="JmjC_dom"/>
</dbReference>
<dbReference type="SUPFAM" id="SSF51197">
    <property type="entry name" value="Clavaminate synthase-like"/>
    <property type="match status" value="1"/>
</dbReference>